<keyword evidence="3" id="KW-0274">FAD</keyword>
<dbReference type="PANTHER" id="PTHR42923:SF3">
    <property type="entry name" value="PROTOPORPHYRINOGEN OXIDASE"/>
    <property type="match status" value="1"/>
</dbReference>
<dbReference type="Gene3D" id="1.10.3110.10">
    <property type="entry name" value="protoporphyrinogen ix oxidase, domain 3"/>
    <property type="match status" value="1"/>
</dbReference>
<keyword evidence="2" id="KW-0285">Flavoprotein</keyword>
<dbReference type="GO" id="GO:0006783">
    <property type="term" value="P:heme biosynthetic process"/>
    <property type="evidence" value="ECO:0007669"/>
    <property type="project" value="UniProtKB-KW"/>
</dbReference>
<dbReference type="SUPFAM" id="SSF54373">
    <property type="entry name" value="FAD-linked reductases, C-terminal domain"/>
    <property type="match status" value="1"/>
</dbReference>
<dbReference type="Gene3D" id="3.50.50.60">
    <property type="entry name" value="FAD/NAD(P)-binding domain"/>
    <property type="match status" value="1"/>
</dbReference>
<dbReference type="InterPro" id="IPR050464">
    <property type="entry name" value="Zeta_carotene_desat/Oxidored"/>
</dbReference>
<protein>
    <submittedName>
        <fullName evidence="9 10">Protoporphyrinogen oxidase</fullName>
        <ecNumber evidence="10">1.3.3.4</ecNumber>
    </submittedName>
</protein>
<gene>
    <name evidence="9" type="primary">hemG</name>
    <name evidence="9" type="ORF">GCM10009017_08580</name>
    <name evidence="10" type="ORF">J2752_001313</name>
</gene>
<reference evidence="10" key="3">
    <citation type="submission" date="2021-03" db="EMBL/GenBank/DDBJ databases">
        <title>Genomic Encyclopedia of Type Strains, Phase IV (KMG-IV): sequencing the most valuable type-strain genomes for metagenomic binning, comparative biology and taxonomic classification.</title>
        <authorList>
            <person name="Goeker M."/>
        </authorList>
    </citation>
    <scope>NUCLEOTIDE SEQUENCE</scope>
    <source>
        <strain evidence="10">DSM 22443</strain>
    </source>
</reference>
<comment type="caution">
    <text evidence="9">The sequence shown here is derived from an EMBL/GenBank/DDBJ whole genome shotgun (WGS) entry which is preliminary data.</text>
</comment>
<dbReference type="InterPro" id="IPR002937">
    <property type="entry name" value="Amino_oxidase"/>
</dbReference>
<evidence type="ECO:0000256" key="5">
    <source>
        <dbReference type="ARBA" id="ARBA00023133"/>
    </source>
</evidence>
<dbReference type="EMBL" id="JAGGKO010000002">
    <property type="protein sequence ID" value="MBP1954401.1"/>
    <property type="molecule type" value="Genomic_DNA"/>
</dbReference>
<keyword evidence="5" id="KW-0350">Heme biosynthesis</keyword>
<evidence type="ECO:0000259" key="8">
    <source>
        <dbReference type="Pfam" id="PF01593"/>
    </source>
</evidence>
<feature type="domain" description="Amine oxidase" evidence="8">
    <location>
        <begin position="38"/>
        <end position="447"/>
    </location>
</feature>
<feature type="compositionally biased region" description="Low complexity" evidence="7">
    <location>
        <begin position="1"/>
        <end position="11"/>
    </location>
</feature>
<accession>A0A830FYH2</accession>
<dbReference type="InterPro" id="IPR004572">
    <property type="entry name" value="Protoporphyrinogen_oxidase"/>
</dbReference>
<evidence type="ECO:0000256" key="6">
    <source>
        <dbReference type="ARBA" id="ARBA00023444"/>
    </source>
</evidence>
<keyword evidence="11" id="KW-1185">Reference proteome</keyword>
<dbReference type="Proteomes" id="UP000765891">
    <property type="component" value="Unassembled WGS sequence"/>
</dbReference>
<dbReference type="EC" id="1.3.3.4" evidence="10"/>
<dbReference type="InterPro" id="IPR036188">
    <property type="entry name" value="FAD/NAD-bd_sf"/>
</dbReference>
<dbReference type="GO" id="GO:0004729">
    <property type="term" value="F:oxygen-dependent protoporphyrinogen oxidase activity"/>
    <property type="evidence" value="ECO:0007669"/>
    <property type="project" value="UniProtKB-EC"/>
</dbReference>
<evidence type="ECO:0000256" key="7">
    <source>
        <dbReference type="SAM" id="MobiDB-lite"/>
    </source>
</evidence>
<comment type="cofactor">
    <cofactor evidence="1">
        <name>FAD</name>
        <dbReference type="ChEBI" id="CHEBI:57692"/>
    </cofactor>
</comment>
<dbReference type="SUPFAM" id="SSF51905">
    <property type="entry name" value="FAD/NAD(P)-binding domain"/>
    <property type="match status" value="1"/>
</dbReference>
<reference evidence="9" key="1">
    <citation type="journal article" date="2014" name="Int. J. Syst. Evol. Microbiol.">
        <title>Complete genome sequence of Corynebacterium casei LMG S-19264T (=DSM 44701T), isolated from a smear-ripened cheese.</title>
        <authorList>
            <consortium name="US DOE Joint Genome Institute (JGI-PGF)"/>
            <person name="Walter F."/>
            <person name="Albersmeier A."/>
            <person name="Kalinowski J."/>
            <person name="Ruckert C."/>
        </authorList>
    </citation>
    <scope>NUCLEOTIDE SEQUENCE</scope>
    <source>
        <strain evidence="9">JCM 16108</strain>
    </source>
</reference>
<dbReference type="OrthoDB" id="237154at2157"/>
<evidence type="ECO:0000313" key="10">
    <source>
        <dbReference type="EMBL" id="MBP1954401.1"/>
    </source>
</evidence>
<evidence type="ECO:0000256" key="1">
    <source>
        <dbReference type="ARBA" id="ARBA00001974"/>
    </source>
</evidence>
<dbReference type="EMBL" id="BMOO01000002">
    <property type="protein sequence ID" value="GGM60679.1"/>
    <property type="molecule type" value="Genomic_DNA"/>
</dbReference>
<dbReference type="PANTHER" id="PTHR42923">
    <property type="entry name" value="PROTOPORPHYRINOGEN OXIDASE"/>
    <property type="match status" value="1"/>
</dbReference>
<dbReference type="AlphaFoldDB" id="A0A830FYH2"/>
<evidence type="ECO:0000256" key="3">
    <source>
        <dbReference type="ARBA" id="ARBA00022827"/>
    </source>
</evidence>
<comment type="pathway">
    <text evidence="6">Porphyrin-containing compound metabolism.</text>
</comment>
<sequence>MPAGAGASASDADARDAATDGGSDAATDTDVVVIGAGITGLALTHALAERGVPCVTLEAGDEAGGVIDSKPLDDGLVAERGPNRIRLTDGIEALVEAAGLRADLVVADDDLPLYVYADGALREVPFDLSTFLRTDLLPWHAKLRVLAEPLTGDVRPDESVGRAIRRAFGTTAYRNLVEPIYGGTYGSDPDRMPVKRALPALLRMQDEHGNLLRPLLRRATGEREAPPPVTIAGGLQRLPRALAERHADRVRLDTPATGIERDGERYAVSTPDGEILADDVVLTVPAPAAADLLEGVAPDSAAALAELRYNPLAVVTMYSDARRDGFGYQVRRTESLRTLGVSWHHSLFGRTGQYTAFLGGMEDERIVEAAPDDIGDIAADEFEAVMDAAAHVRDVWVDRRALPAYDESWAALDRLALPAGLTLATNYTARVGVPGRVREAERVADDLA</sequence>
<feature type="region of interest" description="Disordered" evidence="7">
    <location>
        <begin position="1"/>
        <end position="24"/>
    </location>
</feature>
<evidence type="ECO:0000313" key="9">
    <source>
        <dbReference type="EMBL" id="GGM60679.1"/>
    </source>
</evidence>
<name>A0A830FYH2_9EURY</name>
<evidence type="ECO:0000256" key="4">
    <source>
        <dbReference type="ARBA" id="ARBA00023002"/>
    </source>
</evidence>
<keyword evidence="4 10" id="KW-0560">Oxidoreductase</keyword>
<organism evidence="9 11">
    <name type="scientific">Halarchaeum rubridurum</name>
    <dbReference type="NCBI Taxonomy" id="489911"/>
    <lineage>
        <taxon>Archaea</taxon>
        <taxon>Methanobacteriati</taxon>
        <taxon>Methanobacteriota</taxon>
        <taxon>Stenosarchaea group</taxon>
        <taxon>Halobacteria</taxon>
        <taxon>Halobacteriales</taxon>
        <taxon>Halobacteriaceae</taxon>
    </lineage>
</organism>
<reference evidence="9" key="2">
    <citation type="submission" date="2020-09" db="EMBL/GenBank/DDBJ databases">
        <authorList>
            <person name="Sun Q."/>
            <person name="Ohkuma M."/>
        </authorList>
    </citation>
    <scope>NUCLEOTIDE SEQUENCE</scope>
    <source>
        <strain evidence="9">JCM 16108</strain>
    </source>
</reference>
<dbReference type="RefSeq" id="WP_188870222.1">
    <property type="nucleotide sequence ID" value="NZ_BMOO01000002.1"/>
</dbReference>
<dbReference type="NCBIfam" id="TIGR00562">
    <property type="entry name" value="proto_IX_ox"/>
    <property type="match status" value="1"/>
</dbReference>
<evidence type="ECO:0000313" key="11">
    <source>
        <dbReference type="Proteomes" id="UP000614609"/>
    </source>
</evidence>
<evidence type="ECO:0000256" key="2">
    <source>
        <dbReference type="ARBA" id="ARBA00022630"/>
    </source>
</evidence>
<dbReference type="Gene3D" id="3.90.660.20">
    <property type="entry name" value="Protoporphyrinogen oxidase, mitochondrial, domain 2"/>
    <property type="match status" value="1"/>
</dbReference>
<proteinExistence type="predicted"/>
<dbReference type="Pfam" id="PF01593">
    <property type="entry name" value="Amino_oxidase"/>
    <property type="match status" value="1"/>
</dbReference>
<dbReference type="Proteomes" id="UP000614609">
    <property type="component" value="Unassembled WGS sequence"/>
</dbReference>